<evidence type="ECO:0000313" key="2">
    <source>
        <dbReference type="EMBL" id="XCG51041.1"/>
    </source>
</evidence>
<dbReference type="Gene3D" id="3.30.470.30">
    <property type="entry name" value="DNA ligase/mRNA capping enzyme"/>
    <property type="match status" value="1"/>
</dbReference>
<proteinExistence type="predicted"/>
<accession>A0AAU8CVQ9</accession>
<dbReference type="EMBL" id="CP159253">
    <property type="protein sequence ID" value="XCG51041.1"/>
    <property type="molecule type" value="Genomic_DNA"/>
</dbReference>
<dbReference type="Pfam" id="PF01068">
    <property type="entry name" value="DNA_ligase_A_M"/>
    <property type="match status" value="1"/>
</dbReference>
<reference evidence="2" key="1">
    <citation type="submission" date="2024-06" db="EMBL/GenBank/DDBJ databases">
        <title>Mesorhizobium karijinii sp. nov., a symbiont of the iconic Swainsona formosa from arid Australia.</title>
        <authorList>
            <person name="Hill Y.J."/>
            <person name="Watkin E.L.J."/>
            <person name="O'Hara G.W."/>
            <person name="Terpolilli J."/>
            <person name="Tye M.L."/>
            <person name="Kohlmeier M.G."/>
        </authorList>
    </citation>
    <scope>NUCLEOTIDE SEQUENCE</scope>
    <source>
        <strain evidence="2">WSM2240</strain>
    </source>
</reference>
<organism evidence="2">
    <name type="scientific">Mesorhizobium sp. WSM2240</name>
    <dbReference type="NCBI Taxonomy" id="3228851"/>
    <lineage>
        <taxon>Bacteria</taxon>
        <taxon>Pseudomonadati</taxon>
        <taxon>Pseudomonadota</taxon>
        <taxon>Alphaproteobacteria</taxon>
        <taxon>Hyphomicrobiales</taxon>
        <taxon>Phyllobacteriaceae</taxon>
        <taxon>Mesorhizobium</taxon>
    </lineage>
</organism>
<dbReference type="RefSeq" id="WP_353641448.1">
    <property type="nucleotide sequence ID" value="NZ_CP159253.1"/>
</dbReference>
<dbReference type="AlphaFoldDB" id="A0AAU8CVQ9"/>
<sequence>MIPTLVDKPPEGKEWMHEVKYDGYRTQIVIAGERARAFTRRGFDWTKKYLPIVEAARRLGRDCHLGGELIVQDQNGGQASRRCAARSKAAAAIG</sequence>
<dbReference type="SUPFAM" id="SSF56091">
    <property type="entry name" value="DNA ligase/mRNA capping enzyme, catalytic domain"/>
    <property type="match status" value="1"/>
</dbReference>
<feature type="domain" description="ATP-dependent DNA ligase family profile" evidence="1">
    <location>
        <begin position="12"/>
        <end position="80"/>
    </location>
</feature>
<gene>
    <name evidence="2" type="ORF">ABVK50_11415</name>
</gene>
<name>A0AAU8CVQ9_9HYPH</name>
<dbReference type="GO" id="GO:0003910">
    <property type="term" value="F:DNA ligase (ATP) activity"/>
    <property type="evidence" value="ECO:0007669"/>
    <property type="project" value="InterPro"/>
</dbReference>
<dbReference type="InterPro" id="IPR012310">
    <property type="entry name" value="DNA_ligase_ATP-dep_cent"/>
</dbReference>
<protein>
    <recommendedName>
        <fullName evidence="1">ATP-dependent DNA ligase family profile domain-containing protein</fullName>
    </recommendedName>
</protein>
<dbReference type="GO" id="GO:0005524">
    <property type="term" value="F:ATP binding"/>
    <property type="evidence" value="ECO:0007669"/>
    <property type="project" value="InterPro"/>
</dbReference>
<dbReference type="GO" id="GO:0006310">
    <property type="term" value="P:DNA recombination"/>
    <property type="evidence" value="ECO:0007669"/>
    <property type="project" value="InterPro"/>
</dbReference>
<dbReference type="GO" id="GO:0006281">
    <property type="term" value="P:DNA repair"/>
    <property type="evidence" value="ECO:0007669"/>
    <property type="project" value="InterPro"/>
</dbReference>
<evidence type="ECO:0000259" key="1">
    <source>
        <dbReference type="Pfam" id="PF01068"/>
    </source>
</evidence>